<reference evidence="4" key="1">
    <citation type="submission" date="2019-12" db="EMBL/GenBank/DDBJ databases">
        <title>Comparative genomics gives insights into the taxonomy of the Azoarcus-Aromatoleum group and reveals separate origins of nif in the plant-associated Azoarcus and non-plant-associated Aromatoleum sub-groups.</title>
        <authorList>
            <person name="Lafos M."/>
            <person name="Maluk M."/>
            <person name="Batista M."/>
            <person name="Junghare M."/>
            <person name="Carmona M."/>
            <person name="Faoro H."/>
            <person name="Cruz L.M."/>
            <person name="Battistoni F."/>
            <person name="De Souza E."/>
            <person name="Pedrosa F."/>
            <person name="Chen W.-M."/>
            <person name="Poole P.S."/>
            <person name="Dixon R.A."/>
            <person name="James E.K."/>
        </authorList>
    </citation>
    <scope>NUCLEOTIDE SEQUENCE</scope>
    <source>
        <strain evidence="4">LuFRes1</strain>
    </source>
</reference>
<dbReference type="InterPro" id="IPR025205">
    <property type="entry name" value="PilX/PilW_C"/>
</dbReference>
<proteinExistence type="predicted"/>
<protein>
    <submittedName>
        <fullName evidence="4">Pilus assembly protein PilZ</fullName>
    </submittedName>
</protein>
<evidence type="ECO:0000259" key="3">
    <source>
        <dbReference type="Pfam" id="PF14341"/>
    </source>
</evidence>
<dbReference type="EMBL" id="WTVG01000038">
    <property type="protein sequence ID" value="NMG25654.1"/>
    <property type="molecule type" value="Genomic_DNA"/>
</dbReference>
<evidence type="ECO:0000259" key="2">
    <source>
        <dbReference type="Pfam" id="PF13681"/>
    </source>
</evidence>
<gene>
    <name evidence="4" type="ORF">GO606_13170</name>
</gene>
<keyword evidence="1" id="KW-0472">Membrane</keyword>
<organism evidence="4 5">
    <name type="scientific">Aromatoleum anaerobium</name>
    <dbReference type="NCBI Taxonomy" id="182180"/>
    <lineage>
        <taxon>Bacteria</taxon>
        <taxon>Pseudomonadati</taxon>
        <taxon>Pseudomonadota</taxon>
        <taxon>Betaproteobacteria</taxon>
        <taxon>Rhodocyclales</taxon>
        <taxon>Rhodocyclaceae</taxon>
        <taxon>Aromatoleum</taxon>
    </lineage>
</organism>
<feature type="domain" description="Type 4 fimbrial biogenesis protein PilX N-terminal" evidence="3">
    <location>
        <begin position="17"/>
        <end position="67"/>
    </location>
</feature>
<name>A0ABX1PMZ4_9RHOO</name>
<comment type="caution">
    <text evidence="4">The sequence shown here is derived from an EMBL/GenBank/DDBJ whole genome shotgun (WGS) entry which is preliminary data.</text>
</comment>
<keyword evidence="1" id="KW-0812">Transmembrane</keyword>
<sequence length="197" mass="21425">MIMTHPLSPPVPVPRQRGVVLVISLIMLLLLTMLGVSGMRGTTLEERMAGNMRDQNLAFQAAEAALRAGEAAMARYAERPTPAGYPCADGAQCSVYSKIAPASLDLATVSHCWWTGGDSCADNNAIEYTPLADTDIPWATNPRYVIEEYGSIKDTLRVGHGHTPGRDIYRVTARGTGQTDDAEARLQTTYVPEQRFD</sequence>
<accession>A0ABX1PMZ4</accession>
<keyword evidence="1" id="KW-1133">Transmembrane helix</keyword>
<keyword evidence="5" id="KW-1185">Reference proteome</keyword>
<dbReference type="Proteomes" id="UP000615989">
    <property type="component" value="Unassembled WGS sequence"/>
</dbReference>
<dbReference type="RefSeq" id="WP_169119005.1">
    <property type="nucleotide sequence ID" value="NZ_WTVG02000036.1"/>
</dbReference>
<dbReference type="Pfam" id="PF14341">
    <property type="entry name" value="PilX_N"/>
    <property type="match status" value="1"/>
</dbReference>
<evidence type="ECO:0000313" key="5">
    <source>
        <dbReference type="Proteomes" id="UP000615989"/>
    </source>
</evidence>
<dbReference type="Pfam" id="PF13681">
    <property type="entry name" value="PilX"/>
    <property type="match status" value="1"/>
</dbReference>
<evidence type="ECO:0000256" key="1">
    <source>
        <dbReference type="SAM" id="Phobius"/>
    </source>
</evidence>
<feature type="domain" description="PilX/PilW C-terminal" evidence="2">
    <location>
        <begin position="129"/>
        <end position="191"/>
    </location>
</feature>
<feature type="transmembrane region" description="Helical" evidence="1">
    <location>
        <begin position="20"/>
        <end position="39"/>
    </location>
</feature>
<dbReference type="InterPro" id="IPR025746">
    <property type="entry name" value="PilX_N_dom"/>
</dbReference>
<evidence type="ECO:0000313" key="4">
    <source>
        <dbReference type="EMBL" id="NMG25654.1"/>
    </source>
</evidence>